<keyword evidence="4 11" id="KW-0547">Nucleotide-binding</keyword>
<feature type="binding site" evidence="11">
    <location>
        <begin position="407"/>
        <end position="410"/>
    </location>
    <ligand>
        <name>GMP</name>
        <dbReference type="ChEBI" id="CHEBI:58115"/>
    </ligand>
</feature>
<name>A0A6V8P6C4_9ACTN</name>
<feature type="binding site" evidence="11">
    <location>
        <position position="388"/>
    </location>
    <ligand>
        <name>GMP</name>
        <dbReference type="ChEBI" id="CHEBI:58115"/>
    </ligand>
</feature>
<dbReference type="EC" id="6.5.1.-" evidence="13"/>
<dbReference type="InterPro" id="IPR036025">
    <property type="entry name" value="RtcB-like_sf"/>
</dbReference>
<dbReference type="PANTHER" id="PTHR11118:SF1">
    <property type="entry name" value="RNA-SPLICING LIGASE RTCB HOMOLOG"/>
    <property type="match status" value="1"/>
</dbReference>
<sequence>MQIAGLEVKQISPFKWEIPQDESRGMRVPGIIFIDQTMLEQAIKDRAAEQVINVATLPGIVCASLAMPDIHWGYGFPIGGVAAMDAKEGVISPGGVGFDIACGIRLLRTNLSQEDVDKVKPELMQELNRSVPKGVGKSGRVRVDRSEFNKAITRGARWGIGRGYGWEEDIEFLERRGCLAGADPDAVSQHAYERGHDQIGTLGSGNHFVEIQVVEEVHDEEAARACGLSPGQITVMIHSGSRGFGHQICTDYLKVMERVTARMGYRLPDRQLACAPIKSEEGIKYAGALACGVNYAVLNRQLLTHWVRESFERVFKASARKLGMNIIYDNSHNLALFEEHQINGIKKELCVHRKGATRAFGPGHPDLPENYKSIGQPIVVPGDMGTCSFLLLGTEEAMKESFGSTCHGAGRMMSRSEAKRRIRGSELKSALEARGISIMADSMPGLAEEAPDAYKDVSKVVEICVGAGISRKVARMVPIGVLKG</sequence>
<reference evidence="14 15" key="1">
    <citation type="journal article" date="2020" name="Front. Microbiol.">
        <title>Single-cell genomics of novel Actinobacteria with the Wood-Ljungdahl pathway discovered in a serpentinizing system.</title>
        <authorList>
            <person name="Merino N."/>
            <person name="Kawai M."/>
            <person name="Boyd E.S."/>
            <person name="Colman D.R."/>
            <person name="McGlynn S.E."/>
            <person name="Nealson K.H."/>
            <person name="Kurokawa K."/>
            <person name="Hongoh Y."/>
        </authorList>
    </citation>
    <scope>NUCLEOTIDE SEQUENCE [LARGE SCALE GENOMIC DNA]</scope>
    <source>
        <strain evidence="14 15">S33</strain>
    </source>
</reference>
<keyword evidence="7 12" id="KW-0464">Manganese</keyword>
<evidence type="ECO:0000256" key="4">
    <source>
        <dbReference type="ARBA" id="ARBA00022741"/>
    </source>
</evidence>
<comment type="cofactor">
    <cofactor evidence="12 13">
        <name>Mn(2+)</name>
        <dbReference type="ChEBI" id="CHEBI:29035"/>
    </cofactor>
    <text evidence="12 13">Binds 2 manganese ions per subunit.</text>
</comment>
<dbReference type="AlphaFoldDB" id="A0A6V8P6C4"/>
<proteinExistence type="inferred from homology"/>
<dbReference type="GO" id="GO:0006396">
    <property type="term" value="P:RNA processing"/>
    <property type="evidence" value="ECO:0007669"/>
    <property type="project" value="InterPro"/>
</dbReference>
<feature type="binding site" evidence="12">
    <location>
        <position position="99"/>
    </location>
    <ligand>
        <name>Mn(2+)</name>
        <dbReference type="ChEBI" id="CHEBI:29035"/>
        <label>1</label>
    </ligand>
</feature>
<dbReference type="SUPFAM" id="SSF103365">
    <property type="entry name" value="Hypothetical protein PH1602"/>
    <property type="match status" value="1"/>
</dbReference>
<dbReference type="EMBL" id="BLRY01000079">
    <property type="protein sequence ID" value="GFP27887.1"/>
    <property type="molecule type" value="Genomic_DNA"/>
</dbReference>
<feature type="active site" description="GMP-histidine intermediate" evidence="10">
    <location>
        <position position="407"/>
    </location>
</feature>
<dbReference type="GO" id="GO:0046872">
    <property type="term" value="F:metal ion binding"/>
    <property type="evidence" value="ECO:0007669"/>
    <property type="project" value="UniProtKB-UniRule"/>
</dbReference>
<dbReference type="PROSITE" id="PS01288">
    <property type="entry name" value="UPF0027"/>
    <property type="match status" value="1"/>
</dbReference>
<feature type="binding site" evidence="11">
    <location>
        <begin position="332"/>
        <end position="333"/>
    </location>
    <ligand>
        <name>GMP</name>
        <dbReference type="ChEBI" id="CHEBI:58115"/>
    </ligand>
</feature>
<evidence type="ECO:0000256" key="6">
    <source>
        <dbReference type="ARBA" id="ARBA00023134"/>
    </source>
</evidence>
<evidence type="ECO:0000256" key="1">
    <source>
        <dbReference type="ARBA" id="ARBA00008071"/>
    </source>
</evidence>
<comment type="catalytic activity">
    <reaction evidence="9">
        <text>a 3'-end 2',3'-cyclophospho-ribonucleotide-RNA + a 5'-end dephospho-ribonucleoside-RNA + GTP + H2O = a ribonucleotidyl-ribonucleotide-RNA + GMP + diphosphate + H(+)</text>
        <dbReference type="Rhea" id="RHEA:68080"/>
        <dbReference type="Rhea" id="RHEA-COMP:10464"/>
        <dbReference type="Rhea" id="RHEA-COMP:13936"/>
        <dbReference type="Rhea" id="RHEA-COMP:17355"/>
        <dbReference type="ChEBI" id="CHEBI:15377"/>
        <dbReference type="ChEBI" id="CHEBI:15378"/>
        <dbReference type="ChEBI" id="CHEBI:33019"/>
        <dbReference type="ChEBI" id="CHEBI:37565"/>
        <dbReference type="ChEBI" id="CHEBI:58115"/>
        <dbReference type="ChEBI" id="CHEBI:83064"/>
        <dbReference type="ChEBI" id="CHEBI:138284"/>
        <dbReference type="ChEBI" id="CHEBI:173118"/>
        <dbReference type="EC" id="6.5.1.8"/>
    </reaction>
</comment>
<gene>
    <name evidence="13" type="primary">rtcB</name>
    <name evidence="14" type="ORF">HKBW3S33_01298</name>
</gene>
<evidence type="ECO:0000256" key="12">
    <source>
        <dbReference type="PIRSR" id="PIRSR601233-3"/>
    </source>
</evidence>
<accession>A0A6V8P6C4</accession>
<feature type="binding site" evidence="11">
    <location>
        <position position="483"/>
    </location>
    <ligand>
        <name>GMP</name>
        <dbReference type="ChEBI" id="CHEBI:58115"/>
    </ligand>
</feature>
<comment type="catalytic activity">
    <reaction evidence="8">
        <text>a 3'-end 3'-phospho-ribonucleotide-RNA + a 5'-end dephospho-ribonucleoside-RNA + GTP = a ribonucleotidyl-ribonucleotide-RNA + GMP + diphosphate</text>
        <dbReference type="Rhea" id="RHEA:68076"/>
        <dbReference type="Rhea" id="RHEA-COMP:10463"/>
        <dbReference type="Rhea" id="RHEA-COMP:13936"/>
        <dbReference type="Rhea" id="RHEA-COMP:17355"/>
        <dbReference type="ChEBI" id="CHEBI:33019"/>
        <dbReference type="ChEBI" id="CHEBI:37565"/>
        <dbReference type="ChEBI" id="CHEBI:58115"/>
        <dbReference type="ChEBI" id="CHEBI:83062"/>
        <dbReference type="ChEBI" id="CHEBI:138284"/>
        <dbReference type="ChEBI" id="CHEBI:173118"/>
        <dbReference type="EC" id="6.5.1.8"/>
    </reaction>
</comment>
<evidence type="ECO:0000256" key="11">
    <source>
        <dbReference type="PIRSR" id="PIRSR601233-2"/>
    </source>
</evidence>
<keyword evidence="5" id="KW-0692">RNA repair</keyword>
<evidence type="ECO:0000256" key="3">
    <source>
        <dbReference type="ARBA" id="ARBA00022723"/>
    </source>
</evidence>
<feature type="binding site" evidence="11">
    <location>
        <begin position="381"/>
        <end position="384"/>
    </location>
    <ligand>
        <name>GMP</name>
        <dbReference type="ChEBI" id="CHEBI:58115"/>
    </ligand>
</feature>
<evidence type="ECO:0000313" key="15">
    <source>
        <dbReference type="Proteomes" id="UP000591948"/>
    </source>
</evidence>
<dbReference type="Gene3D" id="3.90.1860.10">
    <property type="entry name" value="tRNA-splicing ligase RtcB"/>
    <property type="match status" value="1"/>
</dbReference>
<keyword evidence="15" id="KW-1185">Reference proteome</keyword>
<protein>
    <recommendedName>
        <fullName evidence="13">tRNA-splicing ligase RtcB</fullName>
        <ecNumber evidence="13">6.5.1.-</ecNumber>
    </recommendedName>
</protein>
<evidence type="ECO:0000256" key="7">
    <source>
        <dbReference type="ARBA" id="ARBA00023211"/>
    </source>
</evidence>
<dbReference type="GO" id="GO:0005525">
    <property type="term" value="F:GTP binding"/>
    <property type="evidence" value="ECO:0007669"/>
    <property type="project" value="UniProtKB-KW"/>
</dbReference>
<feature type="binding site" evidence="12">
    <location>
        <position position="207"/>
    </location>
    <ligand>
        <name>Mn(2+)</name>
        <dbReference type="ChEBI" id="CHEBI:29035"/>
        <label>1</label>
    </ligand>
</feature>
<dbReference type="RefSeq" id="WP_176233527.1">
    <property type="nucleotide sequence ID" value="NZ_BLRY01000079.1"/>
</dbReference>
<organism evidence="14 15">
    <name type="scientific">Candidatus Hakubella thermalkaliphila</name>
    <dbReference type="NCBI Taxonomy" id="2754717"/>
    <lineage>
        <taxon>Bacteria</taxon>
        <taxon>Bacillati</taxon>
        <taxon>Actinomycetota</taxon>
        <taxon>Actinomycetota incertae sedis</taxon>
        <taxon>Candidatus Hakubellales</taxon>
        <taxon>Candidatus Hakubellaceae</taxon>
        <taxon>Candidatus Hakubella</taxon>
    </lineage>
</organism>
<feature type="binding site" evidence="12">
    <location>
        <position position="332"/>
    </location>
    <ligand>
        <name>Mn(2+)</name>
        <dbReference type="ChEBI" id="CHEBI:29035"/>
        <label>2</label>
    </ligand>
</feature>
<feature type="binding site" evidence="11">
    <location>
        <begin position="206"/>
        <end position="210"/>
    </location>
    <ligand>
        <name>GMP</name>
        <dbReference type="ChEBI" id="CHEBI:58115"/>
    </ligand>
</feature>
<keyword evidence="6 11" id="KW-0342">GTP-binding</keyword>
<evidence type="ECO:0000256" key="2">
    <source>
        <dbReference type="ARBA" id="ARBA00022598"/>
    </source>
</evidence>
<dbReference type="InterPro" id="IPR001233">
    <property type="entry name" value="RtcB"/>
</dbReference>
<dbReference type="GO" id="GO:0170057">
    <property type="term" value="F:RNA ligase (GTP) activity"/>
    <property type="evidence" value="ECO:0007669"/>
    <property type="project" value="UniProtKB-EC"/>
</dbReference>
<evidence type="ECO:0000256" key="9">
    <source>
        <dbReference type="ARBA" id="ARBA00049514"/>
    </source>
</evidence>
<dbReference type="GO" id="GO:0003972">
    <property type="term" value="F:RNA ligase (ATP) activity"/>
    <property type="evidence" value="ECO:0007669"/>
    <property type="project" value="TreeGrafter"/>
</dbReference>
<keyword evidence="3 12" id="KW-0479">Metal-binding</keyword>
<dbReference type="FunFam" id="3.90.1860.10:FF:000001">
    <property type="entry name" value="tRNA-splicing ligase RtcB homolog"/>
    <property type="match status" value="1"/>
</dbReference>
<comment type="subunit">
    <text evidence="13">Monomer.</text>
</comment>
<comment type="similarity">
    <text evidence="1 13">Belongs to the RtcB family.</text>
</comment>
<comment type="caution">
    <text evidence="14">The sequence shown here is derived from an EMBL/GenBank/DDBJ whole genome shotgun (WGS) entry which is preliminary data.</text>
</comment>
<evidence type="ECO:0000313" key="14">
    <source>
        <dbReference type="EMBL" id="GFP27887.1"/>
    </source>
</evidence>
<dbReference type="Pfam" id="PF01139">
    <property type="entry name" value="RtcB"/>
    <property type="match status" value="1"/>
</dbReference>
<evidence type="ECO:0000256" key="10">
    <source>
        <dbReference type="PIRSR" id="PIRSR601233-1"/>
    </source>
</evidence>
<evidence type="ECO:0000256" key="13">
    <source>
        <dbReference type="RuleBase" id="RU371113"/>
    </source>
</evidence>
<dbReference type="GO" id="GO:0042245">
    <property type="term" value="P:RNA repair"/>
    <property type="evidence" value="ECO:0007669"/>
    <property type="project" value="UniProtKB-KW"/>
</dbReference>
<evidence type="ECO:0000256" key="8">
    <source>
        <dbReference type="ARBA" id="ARBA00047746"/>
    </source>
</evidence>
<keyword evidence="2 13" id="KW-0436">Ligase</keyword>
<dbReference type="PANTHER" id="PTHR11118">
    <property type="entry name" value="RNA-SPLICING LIGASE RTCB HOMOLOG"/>
    <property type="match status" value="1"/>
</dbReference>
<feature type="binding site" evidence="12">
    <location>
        <position position="238"/>
    </location>
    <ligand>
        <name>Mn(2+)</name>
        <dbReference type="ChEBI" id="CHEBI:29035"/>
        <label>2</label>
    </ligand>
</feature>
<dbReference type="Proteomes" id="UP000591948">
    <property type="component" value="Unassembled WGS sequence"/>
</dbReference>
<evidence type="ECO:0000256" key="5">
    <source>
        <dbReference type="ARBA" id="ARBA00022800"/>
    </source>
</evidence>